<dbReference type="EMBL" id="JAVRRD010000011">
    <property type="protein sequence ID" value="KAK5054007.1"/>
    <property type="molecule type" value="Genomic_DNA"/>
</dbReference>
<accession>A0AAV9NGL1</accession>
<keyword evidence="5" id="KW-1185">Reference proteome</keyword>
<feature type="domain" description="NmrA-like" evidence="3">
    <location>
        <begin position="1"/>
        <end position="308"/>
    </location>
</feature>
<evidence type="ECO:0000313" key="4">
    <source>
        <dbReference type="EMBL" id="KAK5054007.1"/>
    </source>
</evidence>
<evidence type="ECO:0000256" key="1">
    <source>
        <dbReference type="ARBA" id="ARBA00006328"/>
    </source>
</evidence>
<dbReference type="PANTHER" id="PTHR42748:SF26">
    <property type="entry name" value="NMRA-LIKE DOMAIN-CONTAINING PROTEIN"/>
    <property type="match status" value="1"/>
</dbReference>
<gene>
    <name evidence="4" type="ORF">LTR84_001969</name>
</gene>
<dbReference type="Proteomes" id="UP001358417">
    <property type="component" value="Unassembled WGS sequence"/>
</dbReference>
<organism evidence="4 5">
    <name type="scientific">Exophiala bonariae</name>
    <dbReference type="NCBI Taxonomy" id="1690606"/>
    <lineage>
        <taxon>Eukaryota</taxon>
        <taxon>Fungi</taxon>
        <taxon>Dikarya</taxon>
        <taxon>Ascomycota</taxon>
        <taxon>Pezizomycotina</taxon>
        <taxon>Eurotiomycetes</taxon>
        <taxon>Chaetothyriomycetidae</taxon>
        <taxon>Chaetothyriales</taxon>
        <taxon>Herpotrichiellaceae</taxon>
        <taxon>Exophiala</taxon>
    </lineage>
</organism>
<reference evidence="4 5" key="1">
    <citation type="submission" date="2023-08" db="EMBL/GenBank/DDBJ databases">
        <title>Black Yeasts Isolated from many extreme environments.</title>
        <authorList>
            <person name="Coleine C."/>
            <person name="Stajich J.E."/>
            <person name="Selbmann L."/>
        </authorList>
    </citation>
    <scope>NUCLEOTIDE SEQUENCE [LARGE SCALE GENOMIC DNA]</scope>
    <source>
        <strain evidence="4 5">CCFEE 5792</strain>
    </source>
</reference>
<name>A0AAV9NGL1_9EURO</name>
<dbReference type="CDD" id="cd05251">
    <property type="entry name" value="NmrA_like_SDR_a"/>
    <property type="match status" value="1"/>
</dbReference>
<dbReference type="Gene3D" id="3.40.50.720">
    <property type="entry name" value="NAD(P)-binding Rossmann-like Domain"/>
    <property type="match status" value="1"/>
</dbReference>
<dbReference type="InterPro" id="IPR051164">
    <property type="entry name" value="NmrA-like_oxidored"/>
</dbReference>
<dbReference type="SUPFAM" id="SSF51735">
    <property type="entry name" value="NAD(P)-binding Rossmann-fold domains"/>
    <property type="match status" value="1"/>
</dbReference>
<evidence type="ECO:0000313" key="5">
    <source>
        <dbReference type="Proteomes" id="UP001358417"/>
    </source>
</evidence>
<sequence length="315" mass="34695">MSKLVVVIGLTGQQGGSVAEELLKHGWRVRGVTRNPNKAQSWSDRGVEVVQGDLDDKASLLKAFKGAYGVFGTTDFWGPVFDPSSKSKLKDGQKINEYAFDIEVAQAKNIAEAAAETEGLQRFVSSALPNVNECTSGRLKHVYHFDSKAVVVEYIKKSLPELARKMSVIYIGSYMTNWGQGLQPKQKSDGTWHLSLVGKGDTPIPLLFTAKDTGILVRSLLEDPPGRTMSGSCDMLSWKECLEIWCETQGLTYGGFDETSIDEFVHKSGMGPDLGLEFAEMFEFMDSPGYNGTDRHVMIPKECGSVANDFFRDLV</sequence>
<evidence type="ECO:0000256" key="2">
    <source>
        <dbReference type="ARBA" id="ARBA00022857"/>
    </source>
</evidence>
<comment type="caution">
    <text evidence="4">The sequence shown here is derived from an EMBL/GenBank/DDBJ whole genome shotgun (WGS) entry which is preliminary data.</text>
</comment>
<evidence type="ECO:0000259" key="3">
    <source>
        <dbReference type="Pfam" id="PF05368"/>
    </source>
</evidence>
<dbReference type="Pfam" id="PF05368">
    <property type="entry name" value="NmrA"/>
    <property type="match status" value="1"/>
</dbReference>
<dbReference type="Gene3D" id="3.90.25.10">
    <property type="entry name" value="UDP-galactose 4-epimerase, domain 1"/>
    <property type="match status" value="1"/>
</dbReference>
<proteinExistence type="inferred from homology"/>
<dbReference type="GO" id="GO:0005634">
    <property type="term" value="C:nucleus"/>
    <property type="evidence" value="ECO:0007669"/>
    <property type="project" value="TreeGrafter"/>
</dbReference>
<dbReference type="GeneID" id="89970185"/>
<dbReference type="RefSeq" id="XP_064707132.1">
    <property type="nucleotide sequence ID" value="XM_064845587.1"/>
</dbReference>
<dbReference type="PANTHER" id="PTHR42748">
    <property type="entry name" value="NITROGEN METABOLITE REPRESSION PROTEIN NMRA FAMILY MEMBER"/>
    <property type="match status" value="1"/>
</dbReference>
<dbReference type="InterPro" id="IPR036291">
    <property type="entry name" value="NAD(P)-bd_dom_sf"/>
</dbReference>
<dbReference type="InterPro" id="IPR008030">
    <property type="entry name" value="NmrA-like"/>
</dbReference>
<protein>
    <recommendedName>
        <fullName evidence="3">NmrA-like domain-containing protein</fullName>
    </recommendedName>
</protein>
<comment type="similarity">
    <text evidence="1">Belongs to the NmrA-type oxidoreductase family.</text>
</comment>
<dbReference type="AlphaFoldDB" id="A0AAV9NGL1"/>
<keyword evidence="2" id="KW-0521">NADP</keyword>